<comment type="caution">
    <text evidence="3">The sequence shown here is derived from an EMBL/GenBank/DDBJ whole genome shotgun (WGS) entry which is preliminary data.</text>
</comment>
<evidence type="ECO:0008006" key="5">
    <source>
        <dbReference type="Google" id="ProtNLM"/>
    </source>
</evidence>
<accession>A0A917R5M7</accession>
<keyword evidence="2" id="KW-0732">Signal</keyword>
<evidence type="ECO:0000256" key="1">
    <source>
        <dbReference type="SAM" id="MobiDB-lite"/>
    </source>
</evidence>
<evidence type="ECO:0000313" key="3">
    <source>
        <dbReference type="EMBL" id="GGK91731.1"/>
    </source>
</evidence>
<feature type="compositionally biased region" description="Low complexity" evidence="1">
    <location>
        <begin position="244"/>
        <end position="264"/>
    </location>
</feature>
<organism evidence="3 4">
    <name type="scientific">Nocardia jinanensis</name>
    <dbReference type="NCBI Taxonomy" id="382504"/>
    <lineage>
        <taxon>Bacteria</taxon>
        <taxon>Bacillati</taxon>
        <taxon>Actinomycetota</taxon>
        <taxon>Actinomycetes</taxon>
        <taxon>Mycobacteriales</taxon>
        <taxon>Nocardiaceae</taxon>
        <taxon>Nocardia</taxon>
    </lineage>
</organism>
<dbReference type="InterPro" id="IPR012338">
    <property type="entry name" value="Beta-lactam/transpept-like"/>
</dbReference>
<dbReference type="Proteomes" id="UP000638263">
    <property type="component" value="Unassembled WGS sequence"/>
</dbReference>
<feature type="region of interest" description="Disordered" evidence="1">
    <location>
        <begin position="239"/>
        <end position="264"/>
    </location>
</feature>
<gene>
    <name evidence="3" type="ORF">GCM10011588_02630</name>
</gene>
<reference evidence="3" key="2">
    <citation type="submission" date="2020-09" db="EMBL/GenBank/DDBJ databases">
        <authorList>
            <person name="Sun Q."/>
            <person name="Zhou Y."/>
        </authorList>
    </citation>
    <scope>NUCLEOTIDE SEQUENCE</scope>
    <source>
        <strain evidence="3">CGMCC 4.3508</strain>
    </source>
</reference>
<dbReference type="AlphaFoldDB" id="A0A917R5M7"/>
<proteinExistence type="predicted"/>
<reference evidence="3" key="1">
    <citation type="journal article" date="2014" name="Int. J. Syst. Evol. Microbiol.">
        <title>Complete genome sequence of Corynebacterium casei LMG S-19264T (=DSM 44701T), isolated from a smear-ripened cheese.</title>
        <authorList>
            <consortium name="US DOE Joint Genome Institute (JGI-PGF)"/>
            <person name="Walter F."/>
            <person name="Albersmeier A."/>
            <person name="Kalinowski J."/>
            <person name="Ruckert C."/>
        </authorList>
    </citation>
    <scope>NUCLEOTIDE SEQUENCE</scope>
    <source>
        <strain evidence="3">CGMCC 4.3508</strain>
    </source>
</reference>
<protein>
    <recommendedName>
        <fullName evidence="5">Serine hydrolase</fullName>
    </recommendedName>
</protein>
<feature type="chain" id="PRO_5036857321" description="Serine hydrolase" evidence="2">
    <location>
        <begin position="25"/>
        <end position="264"/>
    </location>
</feature>
<keyword evidence="4" id="KW-1185">Reference proteome</keyword>
<dbReference type="EMBL" id="BMMH01000001">
    <property type="protein sequence ID" value="GGK91731.1"/>
    <property type="molecule type" value="Genomic_DNA"/>
</dbReference>
<sequence>MDCRALALTALVACSVLTSPLASAAPAPAPIPPTAASEPAPARTVISVRTLTGLHWGTAGEHQVRSALSLAKLYLTDYALRHGDGSATDLVFGERMIRHSDDAAADAVEAKYPQAIAIVAAEYGLAETRPGASWGSSTTSTADVADFLDAKQRTDATSPILAWMATAAPRAADGTEQNWGTAALPGVQGTKWGWSDAAPPEVASASFGPGFSVAAHTAGSPEDQTADVLGALSTVLTEGGGPVGAPAPARPGGRSPAPVGTWSG</sequence>
<name>A0A917R5M7_9NOCA</name>
<evidence type="ECO:0000256" key="2">
    <source>
        <dbReference type="SAM" id="SignalP"/>
    </source>
</evidence>
<feature type="signal peptide" evidence="2">
    <location>
        <begin position="1"/>
        <end position="24"/>
    </location>
</feature>
<evidence type="ECO:0000313" key="4">
    <source>
        <dbReference type="Proteomes" id="UP000638263"/>
    </source>
</evidence>
<dbReference type="SUPFAM" id="SSF56601">
    <property type="entry name" value="beta-lactamase/transpeptidase-like"/>
    <property type="match status" value="1"/>
</dbReference>
<dbReference type="Gene3D" id="3.40.710.10">
    <property type="entry name" value="DD-peptidase/beta-lactamase superfamily"/>
    <property type="match status" value="1"/>
</dbReference>